<dbReference type="AlphaFoldDB" id="A0A2T9YJ65"/>
<dbReference type="InterPro" id="IPR037647">
    <property type="entry name" value="HIRIP3"/>
</dbReference>
<feature type="region of interest" description="Disordered" evidence="1">
    <location>
        <begin position="73"/>
        <end position="167"/>
    </location>
</feature>
<feature type="compositionally biased region" description="Basic and acidic residues" evidence="1">
    <location>
        <begin position="142"/>
        <end position="167"/>
    </location>
</feature>
<evidence type="ECO:0008006" key="4">
    <source>
        <dbReference type="Google" id="ProtNLM"/>
    </source>
</evidence>
<feature type="compositionally biased region" description="Polar residues" evidence="1">
    <location>
        <begin position="264"/>
        <end position="278"/>
    </location>
</feature>
<accession>A0A2T9YJ65</accession>
<feature type="compositionally biased region" description="Basic and acidic residues" evidence="1">
    <location>
        <begin position="329"/>
        <end position="340"/>
    </location>
</feature>
<dbReference type="PANTHER" id="PTHR15410:SF2">
    <property type="entry name" value="HIRA-INTERACTING PROTEIN 3"/>
    <property type="match status" value="1"/>
</dbReference>
<evidence type="ECO:0000313" key="2">
    <source>
        <dbReference type="EMBL" id="PVU92365.1"/>
    </source>
</evidence>
<reference evidence="2 3" key="1">
    <citation type="journal article" date="2018" name="MBio">
        <title>Comparative Genomics Reveals the Core Gene Toolbox for the Fungus-Insect Symbiosis.</title>
        <authorList>
            <person name="Wang Y."/>
            <person name="Stata M."/>
            <person name="Wang W."/>
            <person name="Stajich J.E."/>
            <person name="White M.M."/>
            <person name="Moncalvo J.M."/>
        </authorList>
    </citation>
    <scope>NUCLEOTIDE SEQUENCE [LARGE SCALE GENOMIC DNA]</scope>
    <source>
        <strain evidence="2 3">SWE-8-4</strain>
    </source>
</reference>
<dbReference type="EMBL" id="MBFR01000164">
    <property type="protein sequence ID" value="PVU92365.1"/>
    <property type="molecule type" value="Genomic_DNA"/>
</dbReference>
<dbReference type="OrthoDB" id="552755at2759"/>
<feature type="compositionally biased region" description="Low complexity" evidence="1">
    <location>
        <begin position="106"/>
        <end position="116"/>
    </location>
</feature>
<dbReference type="Proteomes" id="UP000245383">
    <property type="component" value="Unassembled WGS sequence"/>
</dbReference>
<organism evidence="2 3">
    <name type="scientific">Smittium simulii</name>
    <dbReference type="NCBI Taxonomy" id="133385"/>
    <lineage>
        <taxon>Eukaryota</taxon>
        <taxon>Fungi</taxon>
        <taxon>Fungi incertae sedis</taxon>
        <taxon>Zoopagomycota</taxon>
        <taxon>Kickxellomycotina</taxon>
        <taxon>Harpellomycetes</taxon>
        <taxon>Harpellales</taxon>
        <taxon>Legeriomycetaceae</taxon>
        <taxon>Smittium</taxon>
    </lineage>
</organism>
<dbReference type="PANTHER" id="PTHR15410">
    <property type="entry name" value="HIRA-INTERACTING PROTEIN 3"/>
    <property type="match status" value="1"/>
</dbReference>
<proteinExistence type="predicted"/>
<sequence>MPNELKQIDFASVEKACHEILRVVELEKMTMKMILRQTEQKLELETGSLSLPQNKPKFKQIVERALENIDSIKCDTQNDEDSSSQVSTNTLQKNSSEVFIHRTANSTQTTSESEISSDFDTRQSKNLKHKKSKTKQSPSTIDSKKSKNSSEKNESKKSKNTKASDSKDSVAITNLKKYVNKCGVRKVWAKEFKDTTKKYQLDYLKNLLESLGVQGRPTLAKCAQIKAKRELQTELDDLNVENIIEDASNIDSTPRPTVKRLKRYNQNEQHSPKSSSLSDNKESDESDLSSHPSVNSTPRSKSATRLESSSDLESDHKELFKVQDNINTEIKDIEKDESTDFTKQSLADSPDKTATKSDNMPLNSDTPENLEMTKNQLVATKSDDMPLNSDTPENLEMTKNQLVATKNEDNKELLIPETNKIKQDVEPDAPADTKNTPKDYRKHRKVILDSDSE</sequence>
<feature type="region of interest" description="Disordered" evidence="1">
    <location>
        <begin position="263"/>
        <end position="453"/>
    </location>
</feature>
<gene>
    <name evidence="2" type="ORF">BB561_003873</name>
</gene>
<keyword evidence="3" id="KW-1185">Reference proteome</keyword>
<name>A0A2T9YJ65_9FUNG</name>
<evidence type="ECO:0000256" key="1">
    <source>
        <dbReference type="SAM" id="MobiDB-lite"/>
    </source>
</evidence>
<protein>
    <recommendedName>
        <fullName evidence="4">DEK C-terminal domain-containing protein</fullName>
    </recommendedName>
</protein>
<dbReference type="GO" id="GO:0005634">
    <property type="term" value="C:nucleus"/>
    <property type="evidence" value="ECO:0007669"/>
    <property type="project" value="TreeGrafter"/>
</dbReference>
<feature type="compositionally biased region" description="Polar residues" evidence="1">
    <location>
        <begin position="388"/>
        <end position="404"/>
    </location>
</feature>
<feature type="compositionally biased region" description="Basic and acidic residues" evidence="1">
    <location>
        <begin position="406"/>
        <end position="425"/>
    </location>
</feature>
<comment type="caution">
    <text evidence="2">The sequence shown here is derived from an EMBL/GenBank/DDBJ whole genome shotgun (WGS) entry which is preliminary data.</text>
</comment>
<evidence type="ECO:0000313" key="3">
    <source>
        <dbReference type="Proteomes" id="UP000245383"/>
    </source>
</evidence>
<feature type="compositionally biased region" description="Polar residues" evidence="1">
    <location>
        <begin position="83"/>
        <end position="97"/>
    </location>
</feature>
<feature type="compositionally biased region" description="Polar residues" evidence="1">
    <location>
        <begin position="356"/>
        <end position="379"/>
    </location>
</feature>
<feature type="compositionally biased region" description="Polar residues" evidence="1">
    <location>
        <begin position="289"/>
        <end position="311"/>
    </location>
</feature>
<feature type="compositionally biased region" description="Basic residues" evidence="1">
    <location>
        <begin position="125"/>
        <end position="134"/>
    </location>
</feature>
<dbReference type="STRING" id="133385.A0A2T9YJ65"/>